<keyword evidence="5" id="KW-0967">Endosome</keyword>
<dbReference type="PANTHER" id="PTHR31937">
    <property type="entry name" value="TRANSMEMBRANE PROTEIN 163"/>
    <property type="match status" value="1"/>
</dbReference>
<evidence type="ECO:0000256" key="3">
    <source>
        <dbReference type="ARBA" id="ARBA00008731"/>
    </source>
</evidence>
<evidence type="ECO:0000256" key="4">
    <source>
        <dbReference type="ARBA" id="ARBA00022692"/>
    </source>
</evidence>
<evidence type="ECO:0000256" key="5">
    <source>
        <dbReference type="ARBA" id="ARBA00022753"/>
    </source>
</evidence>
<evidence type="ECO:0000256" key="8">
    <source>
        <dbReference type="ARBA" id="ARBA00023018"/>
    </source>
</evidence>
<sequence length="273" mass="29462">MTMDQSTLIRHGLALAWFIVAWDVIEGVVAVTAGLASGSIALVGFGIEVFAASVVIWQLRGGTQARHRPALKAISVTFYILAVYVAIETVRELLTADKAGESLVGIILNIVALAVMTPIAIAQAAPAGNCATRCWSPSRKRPGCPTICPSPCWPGSPSTPPSAGGGPTPSPPWSSPLSRNPRDGRPGTKPRRLRRPSLQSVPFLLDPERCPWPGLILEWRRTNSDDWQARVVYVPDPRRPRAVEDWFGQQLLRPMDPPAPSQAPQEAARYGNG</sequence>
<evidence type="ECO:0000256" key="10">
    <source>
        <dbReference type="ARBA" id="ARBA00023329"/>
    </source>
</evidence>
<accession>A0ABP4QIR5</accession>
<dbReference type="InterPro" id="IPR027469">
    <property type="entry name" value="Cation_efflux_TMD_sf"/>
</dbReference>
<evidence type="ECO:0000256" key="9">
    <source>
        <dbReference type="ARBA" id="ARBA00023136"/>
    </source>
</evidence>
<feature type="transmembrane region" description="Helical" evidence="12">
    <location>
        <begin position="69"/>
        <end position="87"/>
    </location>
</feature>
<keyword evidence="4 12" id="KW-0812">Transmembrane</keyword>
<feature type="compositionally biased region" description="Low complexity" evidence="11">
    <location>
        <begin position="262"/>
        <end position="273"/>
    </location>
</feature>
<comment type="similarity">
    <text evidence="3">Belongs to the TMEM163 family.</text>
</comment>
<proteinExistence type="inferred from homology"/>
<name>A0ABP4QIR5_9ACTN</name>
<evidence type="ECO:0000256" key="7">
    <source>
        <dbReference type="ARBA" id="ARBA00022989"/>
    </source>
</evidence>
<evidence type="ECO:0000256" key="6">
    <source>
        <dbReference type="ARBA" id="ARBA00022833"/>
    </source>
</evidence>
<feature type="transmembrane region" description="Helical" evidence="12">
    <location>
        <begin position="39"/>
        <end position="57"/>
    </location>
</feature>
<keyword evidence="14" id="KW-1185">Reference proteome</keyword>
<keyword evidence="6" id="KW-0862">Zinc</keyword>
<organism evidence="13 14">
    <name type="scientific">Kribbella sancticallisti</name>
    <dbReference type="NCBI Taxonomy" id="460087"/>
    <lineage>
        <taxon>Bacteria</taxon>
        <taxon>Bacillati</taxon>
        <taxon>Actinomycetota</taxon>
        <taxon>Actinomycetes</taxon>
        <taxon>Propionibacteriales</taxon>
        <taxon>Kribbellaceae</taxon>
        <taxon>Kribbella</taxon>
    </lineage>
</organism>
<feature type="transmembrane region" description="Helical" evidence="12">
    <location>
        <begin position="107"/>
        <end position="131"/>
    </location>
</feature>
<evidence type="ECO:0008006" key="15">
    <source>
        <dbReference type="Google" id="ProtNLM"/>
    </source>
</evidence>
<dbReference type="Proteomes" id="UP001500393">
    <property type="component" value="Unassembled WGS sequence"/>
</dbReference>
<reference evidence="14" key="1">
    <citation type="journal article" date="2019" name="Int. J. Syst. Evol. Microbiol.">
        <title>The Global Catalogue of Microorganisms (GCM) 10K type strain sequencing project: providing services to taxonomists for standard genome sequencing and annotation.</title>
        <authorList>
            <consortium name="The Broad Institute Genomics Platform"/>
            <consortium name="The Broad Institute Genome Sequencing Center for Infectious Disease"/>
            <person name="Wu L."/>
            <person name="Ma J."/>
        </authorList>
    </citation>
    <scope>NUCLEOTIDE SEQUENCE [LARGE SCALE GENOMIC DNA]</scope>
    <source>
        <strain evidence="14">JCM 14969</strain>
    </source>
</reference>
<keyword evidence="8" id="KW-0770">Synapse</keyword>
<protein>
    <recommendedName>
        <fullName evidence="15">Cation efflux family protein</fullName>
    </recommendedName>
</protein>
<dbReference type="EMBL" id="BAAAOS010000061">
    <property type="protein sequence ID" value="GAA1611466.1"/>
    <property type="molecule type" value="Genomic_DNA"/>
</dbReference>
<evidence type="ECO:0000256" key="12">
    <source>
        <dbReference type="SAM" id="Phobius"/>
    </source>
</evidence>
<dbReference type="SUPFAM" id="SSF161111">
    <property type="entry name" value="Cation efflux protein transmembrane domain-like"/>
    <property type="match status" value="1"/>
</dbReference>
<evidence type="ECO:0000256" key="2">
    <source>
        <dbReference type="ARBA" id="ARBA00004644"/>
    </source>
</evidence>
<evidence type="ECO:0000313" key="14">
    <source>
        <dbReference type="Proteomes" id="UP001500393"/>
    </source>
</evidence>
<comment type="caution">
    <text evidence="13">The sequence shown here is derived from an EMBL/GenBank/DDBJ whole genome shotgun (WGS) entry which is preliminary data.</text>
</comment>
<keyword evidence="10" id="KW-0968">Cytoplasmic vesicle</keyword>
<keyword evidence="7 12" id="KW-1133">Transmembrane helix</keyword>
<evidence type="ECO:0000256" key="11">
    <source>
        <dbReference type="SAM" id="MobiDB-lite"/>
    </source>
</evidence>
<keyword evidence="9 12" id="KW-0472">Membrane</keyword>
<gene>
    <name evidence="13" type="ORF">GCM10009789_77230</name>
</gene>
<dbReference type="PANTHER" id="PTHR31937:SF2">
    <property type="entry name" value="TRANSMEMBRANE PROTEIN 163"/>
    <property type="match status" value="1"/>
</dbReference>
<feature type="transmembrane region" description="Helical" evidence="12">
    <location>
        <begin position="12"/>
        <end position="33"/>
    </location>
</feature>
<comment type="subcellular location">
    <subcellularLocation>
        <location evidence="2">Cytoplasmic vesicle</location>
        <location evidence="2">Secretory vesicle</location>
        <location evidence="2">Synaptic vesicle membrane</location>
        <topology evidence="2">Multi-pass membrane protein</topology>
    </subcellularLocation>
    <subcellularLocation>
        <location evidence="1">Early endosome membrane</location>
    </subcellularLocation>
</comment>
<dbReference type="InterPro" id="IPR026765">
    <property type="entry name" value="Tmem163"/>
</dbReference>
<evidence type="ECO:0000313" key="13">
    <source>
        <dbReference type="EMBL" id="GAA1611466.1"/>
    </source>
</evidence>
<feature type="region of interest" description="Disordered" evidence="11">
    <location>
        <begin position="253"/>
        <end position="273"/>
    </location>
</feature>
<feature type="region of interest" description="Disordered" evidence="11">
    <location>
        <begin position="156"/>
        <end position="198"/>
    </location>
</feature>
<dbReference type="RefSeq" id="WP_344221703.1">
    <property type="nucleotide sequence ID" value="NZ_BAAAOS010000061.1"/>
</dbReference>
<evidence type="ECO:0000256" key="1">
    <source>
        <dbReference type="ARBA" id="ARBA00004146"/>
    </source>
</evidence>